<dbReference type="PANTHER" id="PTHR44542:SF12">
    <property type="entry name" value="THIOSULFATE SULFURTRANSFERASE 18"/>
    <property type="match status" value="1"/>
</dbReference>
<dbReference type="CDD" id="cd00158">
    <property type="entry name" value="RHOD"/>
    <property type="match status" value="1"/>
</dbReference>
<reference evidence="2" key="1">
    <citation type="submission" date="2018-05" db="EMBL/GenBank/DDBJ databases">
        <title>Draft genome of Mucuna pruriens seed.</title>
        <authorList>
            <person name="Nnadi N.E."/>
            <person name="Vos R."/>
            <person name="Hasami M.H."/>
            <person name="Devisetty U.K."/>
            <person name="Aguiy J.C."/>
        </authorList>
    </citation>
    <scope>NUCLEOTIDE SEQUENCE [LARGE SCALE GENOMIC DNA]</scope>
    <source>
        <strain evidence="2">JCA_2017</strain>
    </source>
</reference>
<dbReference type="AlphaFoldDB" id="A0A371IGQ0"/>
<evidence type="ECO:0000313" key="2">
    <source>
        <dbReference type="EMBL" id="RDY14229.1"/>
    </source>
</evidence>
<dbReference type="PROSITE" id="PS50206">
    <property type="entry name" value="RHODANESE_3"/>
    <property type="match status" value="1"/>
</dbReference>
<name>A0A371IGQ0_MUCPR</name>
<protein>
    <submittedName>
        <fullName evidence="2">Thiosulfate sulfurtransferase 18</fullName>
    </submittedName>
</protein>
<dbReference type="PANTHER" id="PTHR44542">
    <property type="entry name" value="THIOSULFATE SULFURTRANSFERASE 18"/>
    <property type="match status" value="1"/>
</dbReference>
<dbReference type="EMBL" id="QJKJ01000106">
    <property type="protein sequence ID" value="RDY14229.1"/>
    <property type="molecule type" value="Genomic_DNA"/>
</dbReference>
<sequence length="157" mass="17226">MGSIEIESSGPEVVTVDVLAAKGLIQTSHVYLDVRTVEEFQKGHVNAEKIINIPYMFNTPEGRVKNPEFLKEVSSACKKEDHIIVGCQSGVRSLYATAELLAEGFEDVSNMGGGYLDWVKNEFPVKAPLELVKDELPPKAPLDLVKNEFPVKTPLVG</sequence>
<evidence type="ECO:0000259" key="1">
    <source>
        <dbReference type="PROSITE" id="PS50206"/>
    </source>
</evidence>
<dbReference type="GO" id="GO:0016740">
    <property type="term" value="F:transferase activity"/>
    <property type="evidence" value="ECO:0007669"/>
    <property type="project" value="UniProtKB-KW"/>
</dbReference>
<dbReference type="InterPro" id="IPR036873">
    <property type="entry name" value="Rhodanese-like_dom_sf"/>
</dbReference>
<gene>
    <name evidence="2" type="primary">STR18</name>
    <name evidence="2" type="ORF">CR513_00733</name>
</gene>
<dbReference type="SMART" id="SM00450">
    <property type="entry name" value="RHOD"/>
    <property type="match status" value="1"/>
</dbReference>
<keyword evidence="3" id="KW-1185">Reference proteome</keyword>
<feature type="domain" description="Rhodanese" evidence="1">
    <location>
        <begin position="29"/>
        <end position="127"/>
    </location>
</feature>
<dbReference type="InterPro" id="IPR044684">
    <property type="entry name" value="STR17/STR18/HARC1-like"/>
</dbReference>
<evidence type="ECO:0000313" key="3">
    <source>
        <dbReference type="Proteomes" id="UP000257109"/>
    </source>
</evidence>
<dbReference type="SUPFAM" id="SSF52821">
    <property type="entry name" value="Rhodanese/Cell cycle control phosphatase"/>
    <property type="match status" value="1"/>
</dbReference>
<dbReference type="Gene3D" id="3.40.250.10">
    <property type="entry name" value="Rhodanese-like domain"/>
    <property type="match status" value="1"/>
</dbReference>
<accession>A0A371IGQ0</accession>
<dbReference type="Pfam" id="PF00581">
    <property type="entry name" value="Rhodanese"/>
    <property type="match status" value="1"/>
</dbReference>
<dbReference type="InterPro" id="IPR001763">
    <property type="entry name" value="Rhodanese-like_dom"/>
</dbReference>
<comment type="caution">
    <text evidence="2">The sequence shown here is derived from an EMBL/GenBank/DDBJ whole genome shotgun (WGS) entry which is preliminary data.</text>
</comment>
<dbReference type="Proteomes" id="UP000257109">
    <property type="component" value="Unassembled WGS sequence"/>
</dbReference>
<dbReference type="OrthoDB" id="566238at2759"/>
<feature type="non-terminal residue" evidence="2">
    <location>
        <position position="1"/>
    </location>
</feature>
<organism evidence="2 3">
    <name type="scientific">Mucuna pruriens</name>
    <name type="common">Velvet bean</name>
    <name type="synonym">Dolichos pruriens</name>
    <dbReference type="NCBI Taxonomy" id="157652"/>
    <lineage>
        <taxon>Eukaryota</taxon>
        <taxon>Viridiplantae</taxon>
        <taxon>Streptophyta</taxon>
        <taxon>Embryophyta</taxon>
        <taxon>Tracheophyta</taxon>
        <taxon>Spermatophyta</taxon>
        <taxon>Magnoliopsida</taxon>
        <taxon>eudicotyledons</taxon>
        <taxon>Gunneridae</taxon>
        <taxon>Pentapetalae</taxon>
        <taxon>rosids</taxon>
        <taxon>fabids</taxon>
        <taxon>Fabales</taxon>
        <taxon>Fabaceae</taxon>
        <taxon>Papilionoideae</taxon>
        <taxon>50 kb inversion clade</taxon>
        <taxon>NPAAA clade</taxon>
        <taxon>indigoferoid/millettioid clade</taxon>
        <taxon>Phaseoleae</taxon>
        <taxon>Mucuna</taxon>
    </lineage>
</organism>
<proteinExistence type="predicted"/>
<dbReference type="STRING" id="157652.A0A371IGQ0"/>